<sequence length="356" mass="40365">MNRIGILVTLLFLTSIEGSRRVTVVRMTTETTTTTTTISTNTACFLLQTEEGVPMTPCRRRRRQHWIEEPLFLAPRGQVDEDLSQFVIKPKETFQVEPTLLPGAGFNGYSGLNQGGYGSPDPLAKHSVQSSLFVPVSSEHQRFIFGSPLFLRRIWAYLANDLYRGDDEKRTVIKVSVTTETTTFTKSTSTVCLTLISEGGVGPTPCRRRRQFWIEEPMFLEPYNHFDDYYSQFIIQPSSVFQLETTAAPSMEFRNDPFYGNDDEYDTDFFLPHLPQSSLWMPTTDFRPRIYFKNGGPFAMGGYRKGGNNKPSKTSKKTTITFTRTTLVTETEMSTKTHSIGIAVCTPSPLYYDICT</sequence>
<comment type="caution">
    <text evidence="2">The sequence shown here is derived from an EMBL/GenBank/DDBJ whole genome shotgun (WGS) entry which is preliminary data.</text>
</comment>
<dbReference type="AlphaFoldDB" id="A0AAD5Q1N9"/>
<name>A0AAD5Q1N9_9CRUS</name>
<organism evidence="2 3">
    <name type="scientific">Daphnia sinensis</name>
    <dbReference type="NCBI Taxonomy" id="1820382"/>
    <lineage>
        <taxon>Eukaryota</taxon>
        <taxon>Metazoa</taxon>
        <taxon>Ecdysozoa</taxon>
        <taxon>Arthropoda</taxon>
        <taxon>Crustacea</taxon>
        <taxon>Branchiopoda</taxon>
        <taxon>Diplostraca</taxon>
        <taxon>Cladocera</taxon>
        <taxon>Anomopoda</taxon>
        <taxon>Daphniidae</taxon>
        <taxon>Daphnia</taxon>
        <taxon>Daphnia similis group</taxon>
    </lineage>
</organism>
<evidence type="ECO:0000313" key="3">
    <source>
        <dbReference type="Proteomes" id="UP000820818"/>
    </source>
</evidence>
<evidence type="ECO:0000313" key="2">
    <source>
        <dbReference type="EMBL" id="KAI9563490.1"/>
    </source>
</evidence>
<proteinExistence type="predicted"/>
<accession>A0AAD5Q1N9</accession>
<dbReference type="EMBL" id="WJBH02000002">
    <property type="protein sequence ID" value="KAI9563490.1"/>
    <property type="molecule type" value="Genomic_DNA"/>
</dbReference>
<evidence type="ECO:0000256" key="1">
    <source>
        <dbReference type="SAM" id="SignalP"/>
    </source>
</evidence>
<keyword evidence="3" id="KW-1185">Reference proteome</keyword>
<dbReference type="Proteomes" id="UP000820818">
    <property type="component" value="Linkage Group LG2"/>
</dbReference>
<gene>
    <name evidence="2" type="ORF">GHT06_010953</name>
</gene>
<feature type="signal peptide" evidence="1">
    <location>
        <begin position="1"/>
        <end position="18"/>
    </location>
</feature>
<protein>
    <submittedName>
        <fullName evidence="2">Uncharacterized protein</fullName>
    </submittedName>
</protein>
<feature type="chain" id="PRO_5042018799" evidence="1">
    <location>
        <begin position="19"/>
        <end position="356"/>
    </location>
</feature>
<keyword evidence="1" id="KW-0732">Signal</keyword>
<reference evidence="2 3" key="1">
    <citation type="submission" date="2022-05" db="EMBL/GenBank/DDBJ databases">
        <title>A multi-omics perspective on studying reproductive biology in Daphnia sinensis.</title>
        <authorList>
            <person name="Jia J."/>
        </authorList>
    </citation>
    <scope>NUCLEOTIDE SEQUENCE [LARGE SCALE GENOMIC DNA]</scope>
    <source>
        <strain evidence="2 3">WSL</strain>
    </source>
</reference>